<proteinExistence type="predicted"/>
<dbReference type="AlphaFoldDB" id="A0A2R8AJE9"/>
<name>A0A2R8AJE9_9RHOB</name>
<evidence type="ECO:0000259" key="1">
    <source>
        <dbReference type="Pfam" id="PF02627"/>
    </source>
</evidence>
<protein>
    <recommendedName>
        <fullName evidence="1">Carboxymuconolactone decarboxylase-like domain-containing protein</fullName>
    </recommendedName>
</protein>
<dbReference type="PANTHER" id="PTHR35446">
    <property type="entry name" value="SI:CH211-175M2.5"/>
    <property type="match status" value="1"/>
</dbReference>
<gene>
    <name evidence="2" type="ORF">ALP8811_00993</name>
</gene>
<evidence type="ECO:0000313" key="3">
    <source>
        <dbReference type="Proteomes" id="UP000244911"/>
    </source>
</evidence>
<dbReference type="InterPro" id="IPR029032">
    <property type="entry name" value="AhpD-like"/>
</dbReference>
<dbReference type="Proteomes" id="UP000244911">
    <property type="component" value="Unassembled WGS sequence"/>
</dbReference>
<dbReference type="InterPro" id="IPR004675">
    <property type="entry name" value="AhpD_core"/>
</dbReference>
<dbReference type="Pfam" id="PF02627">
    <property type="entry name" value="CMD"/>
    <property type="match status" value="1"/>
</dbReference>
<dbReference type="InterPro" id="IPR003779">
    <property type="entry name" value="CMD-like"/>
</dbReference>
<feature type="domain" description="Carboxymuconolactone decarboxylase-like" evidence="1">
    <location>
        <begin position="55"/>
        <end position="100"/>
    </location>
</feature>
<dbReference type="NCBIfam" id="TIGR00778">
    <property type="entry name" value="ahpD_dom"/>
    <property type="match status" value="1"/>
</dbReference>
<dbReference type="GO" id="GO:0051920">
    <property type="term" value="F:peroxiredoxin activity"/>
    <property type="evidence" value="ECO:0007669"/>
    <property type="project" value="InterPro"/>
</dbReference>
<dbReference type="Gene3D" id="1.20.1290.10">
    <property type="entry name" value="AhpD-like"/>
    <property type="match status" value="1"/>
</dbReference>
<dbReference type="EMBL" id="OMOI01000001">
    <property type="protein sequence ID" value="SPF75997.1"/>
    <property type="molecule type" value="Genomic_DNA"/>
</dbReference>
<dbReference type="SUPFAM" id="SSF69118">
    <property type="entry name" value="AhpD-like"/>
    <property type="match status" value="1"/>
</dbReference>
<dbReference type="PANTHER" id="PTHR35446:SF3">
    <property type="entry name" value="CMD DOMAIN-CONTAINING PROTEIN"/>
    <property type="match status" value="1"/>
</dbReference>
<organism evidence="2 3">
    <name type="scientific">Aliiroseovarius pelagivivens</name>
    <dbReference type="NCBI Taxonomy" id="1639690"/>
    <lineage>
        <taxon>Bacteria</taxon>
        <taxon>Pseudomonadati</taxon>
        <taxon>Pseudomonadota</taxon>
        <taxon>Alphaproteobacteria</taxon>
        <taxon>Rhodobacterales</taxon>
        <taxon>Paracoccaceae</taxon>
        <taxon>Aliiroseovarius</taxon>
    </lineage>
</organism>
<sequence>MPYDNETMTNLAPEVRSIFDQTIEKKGFVPNVLSIYGPRPELLGGIAALSSSFGAGQLTDAEREVVFLSTSVANKCRYCVAGHTYYGLKAGVDAEDVDRMRRAEPISNARYEALRMFSQTLALNRGHSAKHVEEQFQSAGYTRSHTFDVIVGVAAKTLSNMTASLHDLPLDEAFEPYVWSPEQAALQVPIG</sequence>
<keyword evidence="3" id="KW-1185">Reference proteome</keyword>
<reference evidence="2 3" key="1">
    <citation type="submission" date="2018-03" db="EMBL/GenBank/DDBJ databases">
        <authorList>
            <person name="Keele B.F."/>
        </authorList>
    </citation>
    <scope>NUCLEOTIDE SEQUENCE [LARGE SCALE GENOMIC DNA]</scope>
    <source>
        <strain evidence="2 3">CECT 8811</strain>
    </source>
</reference>
<accession>A0A2R8AJE9</accession>
<evidence type="ECO:0000313" key="2">
    <source>
        <dbReference type="EMBL" id="SPF75997.1"/>
    </source>
</evidence>